<evidence type="ECO:0000313" key="3">
    <source>
        <dbReference type="Proteomes" id="UP001549122"/>
    </source>
</evidence>
<sequence>MKILHYTLGFAPERSGGLVRYATDLMQAQVSQGHDVVALYPGAYRPWQKASSIGPGKKGLGFQTYRLINSPPLPISGGILSPDDFMARADKAAYQQFLQKVRPDLIHLHTLMGLHKEWLEAVKTLDIPVVMTSHDYFGLAPVPSFYGQGRSFTEDNSNQAWQLMSQEGMSTQQLRLFQAPFYPQIRRLARLLKRQTGLPAVKKDLSEVDYSALMDYYQSMFALVDGYHFNSHLARQVFEKNLSQAPAFSRVLNISHGGIKPLARTQTWTSPPRLAYIGPDFPHKGFDFFVALAEKWQSRPEAFDWHTWGHAPRRDLPGFIQQHGSFGPGQASEVYQSFDVLIVPSQWAETFGFIVLEALSYGKMVLASNQVGAKDLLPEAWVFKNEAELSSILEGLTEQHYQGPIKGLVEHVAELEDFYQEVIRGGAKHG</sequence>
<organism evidence="2 3">
    <name type="scientific">Streptococcus rupicaprae</name>
    <dbReference type="NCBI Taxonomy" id="759619"/>
    <lineage>
        <taxon>Bacteria</taxon>
        <taxon>Bacillati</taxon>
        <taxon>Bacillota</taxon>
        <taxon>Bacilli</taxon>
        <taxon>Lactobacillales</taxon>
        <taxon>Streptococcaceae</taxon>
        <taxon>Streptococcus</taxon>
    </lineage>
</organism>
<dbReference type="InterPro" id="IPR050194">
    <property type="entry name" value="Glycosyltransferase_grp1"/>
</dbReference>
<dbReference type="InterPro" id="IPR028098">
    <property type="entry name" value="Glyco_trans_4-like_N"/>
</dbReference>
<dbReference type="Proteomes" id="UP001549122">
    <property type="component" value="Unassembled WGS sequence"/>
</dbReference>
<reference evidence="2 3" key="1">
    <citation type="submission" date="2024-06" db="EMBL/GenBank/DDBJ databases">
        <title>Genomic Encyclopedia of Type Strains, Phase IV (KMG-IV): sequencing the most valuable type-strain genomes for metagenomic binning, comparative biology and taxonomic classification.</title>
        <authorList>
            <person name="Goeker M."/>
        </authorList>
    </citation>
    <scope>NUCLEOTIDE SEQUENCE [LARGE SCALE GENOMIC DNA]</scope>
    <source>
        <strain evidence="2 3">DSM 28303</strain>
    </source>
</reference>
<dbReference type="RefSeq" id="WP_354364346.1">
    <property type="nucleotide sequence ID" value="NZ_JBEPLO010000005.1"/>
</dbReference>
<dbReference type="Pfam" id="PF13439">
    <property type="entry name" value="Glyco_transf_4"/>
    <property type="match status" value="1"/>
</dbReference>
<evidence type="ECO:0000259" key="1">
    <source>
        <dbReference type="Pfam" id="PF13439"/>
    </source>
</evidence>
<evidence type="ECO:0000313" key="2">
    <source>
        <dbReference type="EMBL" id="MET3557530.1"/>
    </source>
</evidence>
<dbReference type="PANTHER" id="PTHR45947">
    <property type="entry name" value="SULFOQUINOVOSYL TRANSFERASE SQD2"/>
    <property type="match status" value="1"/>
</dbReference>
<proteinExistence type="predicted"/>
<dbReference type="Pfam" id="PF13692">
    <property type="entry name" value="Glyco_trans_1_4"/>
    <property type="match status" value="1"/>
</dbReference>
<name>A0ABV2FG31_9STRE</name>
<keyword evidence="3" id="KW-1185">Reference proteome</keyword>
<accession>A0ABV2FG31</accession>
<comment type="caution">
    <text evidence="2">The sequence shown here is derived from an EMBL/GenBank/DDBJ whole genome shotgun (WGS) entry which is preliminary data.</text>
</comment>
<feature type="domain" description="Glycosyltransferase subfamily 4-like N-terminal" evidence="1">
    <location>
        <begin position="16"/>
        <end position="143"/>
    </location>
</feature>
<protein>
    <submittedName>
        <fullName evidence="2">Glycosyltransferase involved in cell wall biosynthesis</fullName>
    </submittedName>
</protein>
<dbReference type="PANTHER" id="PTHR45947:SF3">
    <property type="entry name" value="SULFOQUINOVOSYL TRANSFERASE SQD2"/>
    <property type="match status" value="1"/>
</dbReference>
<dbReference type="SUPFAM" id="SSF53756">
    <property type="entry name" value="UDP-Glycosyltransferase/glycogen phosphorylase"/>
    <property type="match status" value="1"/>
</dbReference>
<dbReference type="EMBL" id="JBEPLO010000005">
    <property type="protein sequence ID" value="MET3557530.1"/>
    <property type="molecule type" value="Genomic_DNA"/>
</dbReference>
<gene>
    <name evidence="2" type="ORF">ABID29_000640</name>
</gene>
<dbReference type="Gene3D" id="3.40.50.2000">
    <property type="entry name" value="Glycogen Phosphorylase B"/>
    <property type="match status" value="2"/>
</dbReference>